<evidence type="ECO:0000256" key="3">
    <source>
        <dbReference type="ARBA" id="ARBA00022898"/>
    </source>
</evidence>
<keyword evidence="2" id="KW-0808">Transferase</keyword>
<evidence type="ECO:0000256" key="2">
    <source>
        <dbReference type="ARBA" id="ARBA00022679"/>
    </source>
</evidence>
<dbReference type="PANTHER" id="PTHR13693">
    <property type="entry name" value="CLASS II AMINOTRANSFERASE/8-AMINO-7-OXONONANOATE SYNTHASE"/>
    <property type="match status" value="1"/>
</dbReference>
<dbReference type="InterPro" id="IPR050087">
    <property type="entry name" value="AON_synthase_class-II"/>
</dbReference>
<organism evidence="5 6">
    <name type="scientific">Victivallis vadensis</name>
    <dbReference type="NCBI Taxonomy" id="172901"/>
    <lineage>
        <taxon>Bacteria</taxon>
        <taxon>Pseudomonadati</taxon>
        <taxon>Lentisphaerota</taxon>
        <taxon>Lentisphaeria</taxon>
        <taxon>Victivallales</taxon>
        <taxon>Victivallaceae</taxon>
        <taxon>Victivallis</taxon>
    </lineage>
</organism>
<dbReference type="EMBL" id="QEKH01000001">
    <property type="protein sequence ID" value="PVY45836.1"/>
    <property type="molecule type" value="Genomic_DNA"/>
</dbReference>
<keyword evidence="6" id="KW-1185">Reference proteome</keyword>
<comment type="cofactor">
    <cofactor evidence="1">
        <name>pyridoxal 5'-phosphate</name>
        <dbReference type="ChEBI" id="CHEBI:597326"/>
    </cofactor>
</comment>
<dbReference type="RefSeq" id="WP_116882232.1">
    <property type="nucleotide sequence ID" value="NZ_QEKH01000001.1"/>
</dbReference>
<dbReference type="GeneID" id="78293564"/>
<dbReference type="GO" id="GO:0009102">
    <property type="term" value="P:biotin biosynthetic process"/>
    <property type="evidence" value="ECO:0007669"/>
    <property type="project" value="TreeGrafter"/>
</dbReference>
<comment type="caution">
    <text evidence="5">The sequence shown here is derived from an EMBL/GenBank/DDBJ whole genome shotgun (WGS) entry which is preliminary data.</text>
</comment>
<evidence type="ECO:0000259" key="4">
    <source>
        <dbReference type="Pfam" id="PF00155"/>
    </source>
</evidence>
<dbReference type="Pfam" id="PF00155">
    <property type="entry name" value="Aminotran_1_2"/>
    <property type="match status" value="1"/>
</dbReference>
<dbReference type="GO" id="GO:0030170">
    <property type="term" value="F:pyridoxal phosphate binding"/>
    <property type="evidence" value="ECO:0007669"/>
    <property type="project" value="InterPro"/>
</dbReference>
<keyword evidence="3" id="KW-0663">Pyridoxal phosphate</keyword>
<dbReference type="SUPFAM" id="SSF53383">
    <property type="entry name" value="PLP-dependent transferases"/>
    <property type="match status" value="1"/>
</dbReference>
<dbReference type="GO" id="GO:0008710">
    <property type="term" value="F:8-amino-7-oxononanoate synthase activity"/>
    <property type="evidence" value="ECO:0007669"/>
    <property type="project" value="TreeGrafter"/>
</dbReference>
<dbReference type="Gene3D" id="3.90.1150.10">
    <property type="entry name" value="Aspartate Aminotransferase, domain 1"/>
    <property type="match status" value="1"/>
</dbReference>
<gene>
    <name evidence="5" type="ORF">C8D82_10126</name>
</gene>
<name>A0A2U1BB15_9BACT</name>
<accession>A0A2U1BB15</accession>
<evidence type="ECO:0000313" key="6">
    <source>
        <dbReference type="Proteomes" id="UP000245959"/>
    </source>
</evidence>
<dbReference type="Gene3D" id="3.40.640.10">
    <property type="entry name" value="Type I PLP-dependent aspartate aminotransferase-like (Major domain)"/>
    <property type="match status" value="1"/>
</dbReference>
<dbReference type="Proteomes" id="UP000245959">
    <property type="component" value="Unassembled WGS sequence"/>
</dbReference>
<dbReference type="InterPro" id="IPR015424">
    <property type="entry name" value="PyrdxlP-dep_Trfase"/>
</dbReference>
<evidence type="ECO:0000313" key="5">
    <source>
        <dbReference type="EMBL" id="PVY45836.1"/>
    </source>
</evidence>
<feature type="domain" description="Aminotransferase class I/classII large" evidence="4">
    <location>
        <begin position="74"/>
        <end position="382"/>
    </location>
</feature>
<evidence type="ECO:0000256" key="1">
    <source>
        <dbReference type="ARBA" id="ARBA00001933"/>
    </source>
</evidence>
<dbReference type="InterPro" id="IPR004839">
    <property type="entry name" value="Aminotransferase_I/II_large"/>
</dbReference>
<protein>
    <submittedName>
        <fullName evidence="5">8-amino-7-oxononanoate synthase</fullName>
    </submittedName>
</protein>
<sequence length="387" mass="42662">MSWLEELAADAAALKSAGRLRVLREIAPEPHGRAVYHGRRYCNFSGNDYMGISGDAELRRKFYEQYAADLSTPELAQSSASSRLLTGNTPAYNRLERTLSELYNGRSALVFNSGYHTNIGVLPALARSGDLILSDKLNHASIIDGLKLADAEFRRYPHLDLEQLEKQLAAKRAAYRQVFIVTESVFSMDGDLADLRKLVELKEKYDAVLVVDEAHSVGVRGPRGTGLAAELGVAGKVDVLIGTFGKAFGSTGAYAIMEPEVREYLVNHMRSLIFTTGLPPVVLNWSDFVLRHAAEMDAERAKLKRMSDRLRAIFTAAGVKKDGDSQIVPFMVGEDRDAELMAEKFQDNGFLVFPIRPPTVPAHTSRLRFSLTAALDESDIEAVGKLL</sequence>
<dbReference type="InterPro" id="IPR015421">
    <property type="entry name" value="PyrdxlP-dep_Trfase_major"/>
</dbReference>
<proteinExistence type="predicted"/>
<dbReference type="PANTHER" id="PTHR13693:SF100">
    <property type="entry name" value="8-AMINO-7-OXONONANOATE SYNTHASE"/>
    <property type="match status" value="1"/>
</dbReference>
<reference evidence="5 6" key="1">
    <citation type="submission" date="2018-04" db="EMBL/GenBank/DDBJ databases">
        <title>Genomic Encyclopedia of Type Strains, Phase IV (KMG-IV): sequencing the most valuable type-strain genomes for metagenomic binning, comparative biology and taxonomic classification.</title>
        <authorList>
            <person name="Goeker M."/>
        </authorList>
    </citation>
    <scope>NUCLEOTIDE SEQUENCE [LARGE SCALE GENOMIC DNA]</scope>
    <source>
        <strain evidence="5 6">DSM 14823</strain>
    </source>
</reference>
<dbReference type="InterPro" id="IPR015422">
    <property type="entry name" value="PyrdxlP-dep_Trfase_small"/>
</dbReference>
<dbReference type="AlphaFoldDB" id="A0A2U1BB15"/>